<protein>
    <submittedName>
        <fullName evidence="1">Uncharacterized protein</fullName>
    </submittedName>
</protein>
<name>A0A5K1AAD3_9MAGN</name>
<accession>A0A5K1AAD3</accession>
<evidence type="ECO:0000313" key="1">
    <source>
        <dbReference type="EMBL" id="VVV99111.1"/>
    </source>
</evidence>
<reference evidence="1" key="1">
    <citation type="submission" date="2019-09" db="EMBL/GenBank/DDBJ databases">
        <authorList>
            <person name="Zhang L."/>
        </authorList>
    </citation>
    <scope>NUCLEOTIDE SEQUENCE</scope>
</reference>
<sequence length="11" mass="1245">MPKTGKVNKKN</sequence>
<organism evidence="1">
    <name type="scientific">Nymphaea colorata</name>
    <name type="common">pocket water lily</name>
    <dbReference type="NCBI Taxonomy" id="210225"/>
    <lineage>
        <taxon>Eukaryota</taxon>
        <taxon>Viridiplantae</taxon>
        <taxon>Streptophyta</taxon>
        <taxon>Embryophyta</taxon>
        <taxon>Tracheophyta</taxon>
        <taxon>Spermatophyta</taxon>
        <taxon>Magnoliopsida</taxon>
        <taxon>Nymphaeales</taxon>
        <taxon>Nymphaeaceae</taxon>
        <taxon>Nymphaea</taxon>
    </lineage>
</organism>
<dbReference type="EMBL" id="LR721780">
    <property type="protein sequence ID" value="VVV99111.1"/>
    <property type="molecule type" value="Genomic_DNA"/>
</dbReference>
<proteinExistence type="predicted"/>
<gene>
    <name evidence="1" type="ORF">NYM_LOCUS12894</name>
</gene>